<dbReference type="Proteomes" id="UP000036168">
    <property type="component" value="Unassembled WGS sequence"/>
</dbReference>
<accession>A0A0T6BQ65</accession>
<evidence type="ECO:0000313" key="4">
    <source>
        <dbReference type="Proteomes" id="UP001341297"/>
    </source>
</evidence>
<keyword evidence="4" id="KW-1185">Reference proteome</keyword>
<organism evidence="1 3">
    <name type="scientific">Bacillus glycinifermentans</name>
    <dbReference type="NCBI Taxonomy" id="1664069"/>
    <lineage>
        <taxon>Bacteria</taxon>
        <taxon>Bacillati</taxon>
        <taxon>Bacillota</taxon>
        <taxon>Bacilli</taxon>
        <taxon>Bacillales</taxon>
        <taxon>Bacillaceae</taxon>
        <taxon>Bacillus</taxon>
    </lineage>
</organism>
<reference evidence="1" key="2">
    <citation type="submission" date="2015-10" db="EMBL/GenBank/DDBJ databases">
        <authorList>
            <person name="Gilbert D.G."/>
        </authorList>
    </citation>
    <scope>NUCLEOTIDE SEQUENCE</scope>
    <source>
        <strain evidence="1">GO-13</strain>
    </source>
</reference>
<comment type="caution">
    <text evidence="1">The sequence shown here is derived from an EMBL/GenBank/DDBJ whole genome shotgun (WGS) entry which is preliminary data.</text>
</comment>
<proteinExistence type="predicted"/>
<name>A0A0T6BQ65_9BACI</name>
<evidence type="ECO:0000313" key="2">
    <source>
        <dbReference type="EMBL" id="MEC0487344.1"/>
    </source>
</evidence>
<evidence type="ECO:0000313" key="1">
    <source>
        <dbReference type="EMBL" id="KRT93775.1"/>
    </source>
</evidence>
<reference evidence="1 3" key="1">
    <citation type="journal article" date="2015" name="Int. J. Syst. Evol. Microbiol.">
        <title>Bacillus glycinifermentans sp. nov., isolated from fermented soybean paste.</title>
        <authorList>
            <person name="Kim S.J."/>
            <person name="Dunlap C.A."/>
            <person name="Kwon S.W."/>
            <person name="Rooney A.P."/>
        </authorList>
    </citation>
    <scope>NUCLEOTIDE SEQUENCE [LARGE SCALE GENOMIC DNA]</scope>
    <source>
        <strain evidence="1 3">GO-13</strain>
    </source>
</reference>
<dbReference type="STRING" id="1664069.BGLY_1951"/>
<dbReference type="EMBL" id="LECW02000016">
    <property type="protein sequence ID" value="KRT93775.1"/>
    <property type="molecule type" value="Genomic_DNA"/>
</dbReference>
<dbReference type="Proteomes" id="UP001341297">
    <property type="component" value="Unassembled WGS sequence"/>
</dbReference>
<gene>
    <name evidence="1" type="ORF">AB447_216840</name>
    <name evidence="2" type="ORF">P8828_21560</name>
</gene>
<evidence type="ECO:0000313" key="3">
    <source>
        <dbReference type="Proteomes" id="UP000036168"/>
    </source>
</evidence>
<dbReference type="AlphaFoldDB" id="A0A0T6BQ65"/>
<dbReference type="EMBL" id="JARRTL010000030">
    <property type="protein sequence ID" value="MEC0487344.1"/>
    <property type="molecule type" value="Genomic_DNA"/>
</dbReference>
<reference evidence="2 4" key="3">
    <citation type="submission" date="2023-03" db="EMBL/GenBank/DDBJ databases">
        <title>Agriculturally important microbes genome sequencing.</title>
        <authorList>
            <person name="Dunlap C."/>
        </authorList>
    </citation>
    <scope>NUCLEOTIDE SEQUENCE [LARGE SCALE GENOMIC DNA]</scope>
    <source>
        <strain evidence="2 4">CBP-3203</strain>
    </source>
</reference>
<dbReference type="RefSeq" id="WP_048354029.1">
    <property type="nucleotide sequence ID" value="NZ_CP023481.1"/>
</dbReference>
<protein>
    <recommendedName>
        <fullName evidence="5">Phage tail protein</fullName>
    </recommendedName>
</protein>
<sequence>MATRLQTALTEVGTHTTGNLNSLKIKTLAHGAKVSGSDIDNFMLVELGFDEEGNRIVKKLSDKKHRAYLIAAPEVRYLGESLTDFYNAKGEHARIVILEPGYTRFDVSAFSLNEGVKEVKRGQVAHFDIKTEKYILSDPASPHADFADSSAKFLVVNSEDDLQYTMGQKLVRLEVITGSETGLVPGTSVETQTKAVDIGD</sequence>
<evidence type="ECO:0008006" key="5">
    <source>
        <dbReference type="Google" id="ProtNLM"/>
    </source>
</evidence>
<dbReference type="OrthoDB" id="2905087at2"/>